<dbReference type="Proteomes" id="UP000308600">
    <property type="component" value="Unassembled WGS sequence"/>
</dbReference>
<reference evidence="1 2" key="1">
    <citation type="journal article" date="2019" name="Nat. Ecol. Evol.">
        <title>Megaphylogeny resolves global patterns of mushroom evolution.</title>
        <authorList>
            <person name="Varga T."/>
            <person name="Krizsan K."/>
            <person name="Foldi C."/>
            <person name="Dima B."/>
            <person name="Sanchez-Garcia M."/>
            <person name="Sanchez-Ramirez S."/>
            <person name="Szollosi G.J."/>
            <person name="Szarkandi J.G."/>
            <person name="Papp V."/>
            <person name="Albert L."/>
            <person name="Andreopoulos W."/>
            <person name="Angelini C."/>
            <person name="Antonin V."/>
            <person name="Barry K.W."/>
            <person name="Bougher N.L."/>
            <person name="Buchanan P."/>
            <person name="Buyck B."/>
            <person name="Bense V."/>
            <person name="Catcheside P."/>
            <person name="Chovatia M."/>
            <person name="Cooper J."/>
            <person name="Damon W."/>
            <person name="Desjardin D."/>
            <person name="Finy P."/>
            <person name="Geml J."/>
            <person name="Haridas S."/>
            <person name="Hughes K."/>
            <person name="Justo A."/>
            <person name="Karasinski D."/>
            <person name="Kautmanova I."/>
            <person name="Kiss B."/>
            <person name="Kocsube S."/>
            <person name="Kotiranta H."/>
            <person name="LaButti K.M."/>
            <person name="Lechner B.E."/>
            <person name="Liimatainen K."/>
            <person name="Lipzen A."/>
            <person name="Lukacs Z."/>
            <person name="Mihaltcheva S."/>
            <person name="Morgado L.N."/>
            <person name="Niskanen T."/>
            <person name="Noordeloos M.E."/>
            <person name="Ohm R.A."/>
            <person name="Ortiz-Santana B."/>
            <person name="Ovrebo C."/>
            <person name="Racz N."/>
            <person name="Riley R."/>
            <person name="Savchenko A."/>
            <person name="Shiryaev A."/>
            <person name="Soop K."/>
            <person name="Spirin V."/>
            <person name="Szebenyi C."/>
            <person name="Tomsovsky M."/>
            <person name="Tulloss R.E."/>
            <person name="Uehling J."/>
            <person name="Grigoriev I.V."/>
            <person name="Vagvolgyi C."/>
            <person name="Papp T."/>
            <person name="Martin F.M."/>
            <person name="Miettinen O."/>
            <person name="Hibbett D.S."/>
            <person name="Nagy L.G."/>
        </authorList>
    </citation>
    <scope>NUCLEOTIDE SEQUENCE [LARGE SCALE GENOMIC DNA]</scope>
    <source>
        <strain evidence="1 2">NL-1719</strain>
    </source>
</reference>
<dbReference type="EMBL" id="ML208322">
    <property type="protein sequence ID" value="TFK69926.1"/>
    <property type="molecule type" value="Genomic_DNA"/>
</dbReference>
<proteinExistence type="predicted"/>
<name>A0ACD3AWD0_9AGAR</name>
<sequence>MKTAAQNPPGHKQLDMLRLDSEQLHIMALTMEHEDSFLRRFLVEISVIKESNIVNTYKSTKELVKKGKLQWRLNTSVPIASEIKFKIMKPHSFKPDEVITTISLSFVDLVKFFKENLQSYMDLEGSQGKKLTLSVEQRSIQALLQGVTLPSSVLERLGNARQPVEFLLGISDQLGELNSIAKGVLTLFSKAYEQLEKQELCTQQVAILVDQINLYAPIIKTAHDLEDFENLQKVIQDILHLIQEVLDAIFNYNEKQSIGQIWDLFKTEPSLDSERFSTRFKDLLQAFSTSLAVDKAEQEQVKSALTELKPNLKQPAAFCAENTCVDILQALDDWAKSQSDKLFWLHGVAGMGKSTIAATLSTRLNAQKLLGGYHICSRDSTIHQSPAQLVLNLCYQMAL</sequence>
<accession>A0ACD3AWD0</accession>
<feature type="non-terminal residue" evidence="1">
    <location>
        <position position="399"/>
    </location>
</feature>
<protein>
    <submittedName>
        <fullName evidence="1">Uncharacterized protein</fullName>
    </submittedName>
</protein>
<organism evidence="1 2">
    <name type="scientific">Pluteus cervinus</name>
    <dbReference type="NCBI Taxonomy" id="181527"/>
    <lineage>
        <taxon>Eukaryota</taxon>
        <taxon>Fungi</taxon>
        <taxon>Dikarya</taxon>
        <taxon>Basidiomycota</taxon>
        <taxon>Agaricomycotina</taxon>
        <taxon>Agaricomycetes</taxon>
        <taxon>Agaricomycetidae</taxon>
        <taxon>Agaricales</taxon>
        <taxon>Pluteineae</taxon>
        <taxon>Pluteaceae</taxon>
        <taxon>Pluteus</taxon>
    </lineage>
</organism>
<evidence type="ECO:0000313" key="1">
    <source>
        <dbReference type="EMBL" id="TFK69926.1"/>
    </source>
</evidence>
<evidence type="ECO:0000313" key="2">
    <source>
        <dbReference type="Proteomes" id="UP000308600"/>
    </source>
</evidence>
<gene>
    <name evidence="1" type="ORF">BDN72DRAFT_796033</name>
</gene>
<keyword evidence="2" id="KW-1185">Reference proteome</keyword>